<protein>
    <submittedName>
        <fullName evidence="3">Anthranilate synthase component 2</fullName>
        <ecNumber evidence="3">4.1.3.27</ecNumber>
    </submittedName>
</protein>
<dbReference type="PRINTS" id="PR00097">
    <property type="entry name" value="ANTSNTHASEII"/>
</dbReference>
<dbReference type="KEGG" id="rml:FF011L_55130"/>
<dbReference type="RefSeq" id="WP_218932898.1">
    <property type="nucleotide sequence ID" value="NZ_CP036262.1"/>
</dbReference>
<keyword evidence="1" id="KW-0315">Glutamine amidotransferase</keyword>
<dbReference type="SUPFAM" id="SSF52317">
    <property type="entry name" value="Class I glutamine amidotransferase-like"/>
    <property type="match status" value="1"/>
</dbReference>
<dbReference type="PRINTS" id="PR00096">
    <property type="entry name" value="GATASE"/>
</dbReference>
<dbReference type="GO" id="GO:0004049">
    <property type="term" value="F:anthranilate synthase activity"/>
    <property type="evidence" value="ECO:0007669"/>
    <property type="project" value="UniProtKB-EC"/>
</dbReference>
<dbReference type="NCBIfam" id="TIGR00566">
    <property type="entry name" value="trpG_papA"/>
    <property type="match status" value="1"/>
</dbReference>
<feature type="domain" description="Glutamine amidotransferase" evidence="2">
    <location>
        <begin position="5"/>
        <end position="203"/>
    </location>
</feature>
<dbReference type="PROSITE" id="PS51273">
    <property type="entry name" value="GATASE_TYPE_1"/>
    <property type="match status" value="1"/>
</dbReference>
<evidence type="ECO:0000313" key="4">
    <source>
        <dbReference type="Proteomes" id="UP000320672"/>
    </source>
</evidence>
<dbReference type="Proteomes" id="UP000320672">
    <property type="component" value="Chromosome"/>
</dbReference>
<dbReference type="GO" id="GO:0005829">
    <property type="term" value="C:cytosol"/>
    <property type="evidence" value="ECO:0007669"/>
    <property type="project" value="TreeGrafter"/>
</dbReference>
<dbReference type="CDD" id="cd01743">
    <property type="entry name" value="GATase1_Anthranilate_Synthase"/>
    <property type="match status" value="1"/>
</dbReference>
<accession>A0A517MP92</accession>
<gene>
    <name evidence="3" type="primary">trpG</name>
    <name evidence="3" type="ORF">FF011L_55130</name>
</gene>
<dbReference type="GO" id="GO:0000162">
    <property type="term" value="P:L-tryptophan biosynthetic process"/>
    <property type="evidence" value="ECO:0007669"/>
    <property type="project" value="TreeGrafter"/>
</dbReference>
<sequence length="215" mass="23659">MIRLLLIDNFDSFTFNLLHLFGELPDVEVTVRRNNEPFLEDISAGKYDAIVISPGPGSPDDKAYFGNCEQTIKRFGPSGIPILGVCLGFQGIALAFGAKLKRAPYPMHGKTTGLRITQPDDLLAEIPDDTPVMRYHSIMIDRDQPFPESLIVTGETTPGELCLEQNGPEIMAFRHATLPIYGVQFHPESFGTECGTDIAKHFVAIAQQRLAAKQG</sequence>
<evidence type="ECO:0000259" key="2">
    <source>
        <dbReference type="Pfam" id="PF00117"/>
    </source>
</evidence>
<dbReference type="InterPro" id="IPR029062">
    <property type="entry name" value="Class_I_gatase-like"/>
</dbReference>
<reference evidence="3 4" key="1">
    <citation type="submission" date="2019-02" db="EMBL/GenBank/DDBJ databases">
        <title>Deep-cultivation of Planctomycetes and their phenomic and genomic characterization uncovers novel biology.</title>
        <authorList>
            <person name="Wiegand S."/>
            <person name="Jogler M."/>
            <person name="Boedeker C."/>
            <person name="Pinto D."/>
            <person name="Vollmers J."/>
            <person name="Rivas-Marin E."/>
            <person name="Kohn T."/>
            <person name="Peeters S.H."/>
            <person name="Heuer A."/>
            <person name="Rast P."/>
            <person name="Oberbeckmann S."/>
            <person name="Bunk B."/>
            <person name="Jeske O."/>
            <person name="Meyerdierks A."/>
            <person name="Storesund J.E."/>
            <person name="Kallscheuer N."/>
            <person name="Luecker S."/>
            <person name="Lage O.M."/>
            <person name="Pohl T."/>
            <person name="Merkel B.J."/>
            <person name="Hornburger P."/>
            <person name="Mueller R.-W."/>
            <person name="Bruemmer F."/>
            <person name="Labrenz M."/>
            <person name="Spormann A.M."/>
            <person name="Op den Camp H."/>
            <person name="Overmann J."/>
            <person name="Amann R."/>
            <person name="Jetten M.S.M."/>
            <person name="Mascher T."/>
            <person name="Medema M.H."/>
            <person name="Devos D.P."/>
            <person name="Kaster A.-K."/>
            <person name="Ovreas L."/>
            <person name="Rohde M."/>
            <person name="Galperin M.Y."/>
            <person name="Jogler C."/>
        </authorList>
    </citation>
    <scope>NUCLEOTIDE SEQUENCE [LARGE SCALE GENOMIC DNA]</scope>
    <source>
        <strain evidence="3 4">FF011L</strain>
    </source>
</reference>
<dbReference type="Pfam" id="PF00117">
    <property type="entry name" value="GATase"/>
    <property type="match status" value="1"/>
</dbReference>
<name>A0A517MP92_9BACT</name>
<dbReference type="Gene3D" id="3.40.50.880">
    <property type="match status" value="1"/>
</dbReference>
<dbReference type="AlphaFoldDB" id="A0A517MP92"/>
<dbReference type="PANTHER" id="PTHR43418">
    <property type="entry name" value="MULTIFUNCTIONAL TRYPTOPHAN BIOSYNTHESIS PROTEIN-RELATED"/>
    <property type="match status" value="1"/>
</dbReference>
<proteinExistence type="predicted"/>
<dbReference type="EC" id="4.1.3.27" evidence="3"/>
<dbReference type="PANTHER" id="PTHR43418:SF8">
    <property type="entry name" value="SYNTHASE COMPONENT II, PUTATIVE-RELATED"/>
    <property type="match status" value="1"/>
</dbReference>
<dbReference type="InterPro" id="IPR050472">
    <property type="entry name" value="Anth_synth/Amidotransfase"/>
</dbReference>
<evidence type="ECO:0000313" key="3">
    <source>
        <dbReference type="EMBL" id="QDS96701.1"/>
    </source>
</evidence>
<keyword evidence="3" id="KW-0456">Lyase</keyword>
<dbReference type="PRINTS" id="PR00099">
    <property type="entry name" value="CPSGATASE"/>
</dbReference>
<evidence type="ECO:0000256" key="1">
    <source>
        <dbReference type="ARBA" id="ARBA00022962"/>
    </source>
</evidence>
<dbReference type="EMBL" id="CP036262">
    <property type="protein sequence ID" value="QDS96701.1"/>
    <property type="molecule type" value="Genomic_DNA"/>
</dbReference>
<dbReference type="InterPro" id="IPR017926">
    <property type="entry name" value="GATASE"/>
</dbReference>
<keyword evidence="4" id="KW-1185">Reference proteome</keyword>
<organism evidence="3 4">
    <name type="scientific">Roseimaritima multifibrata</name>
    <dbReference type="NCBI Taxonomy" id="1930274"/>
    <lineage>
        <taxon>Bacteria</taxon>
        <taxon>Pseudomonadati</taxon>
        <taxon>Planctomycetota</taxon>
        <taxon>Planctomycetia</taxon>
        <taxon>Pirellulales</taxon>
        <taxon>Pirellulaceae</taxon>
        <taxon>Roseimaritima</taxon>
    </lineage>
</organism>
<dbReference type="InterPro" id="IPR006221">
    <property type="entry name" value="TrpG/PapA_dom"/>
</dbReference>